<dbReference type="CDD" id="cd09272">
    <property type="entry name" value="RNase_HI_RT_Ty1"/>
    <property type="match status" value="1"/>
</dbReference>
<name>A0ABQ5CRU3_9ASTR</name>
<dbReference type="PANTHER" id="PTHR11439">
    <property type="entry name" value="GAG-POL-RELATED RETROTRANSPOSON"/>
    <property type="match status" value="1"/>
</dbReference>
<sequence length="138" mass="15300">MSNVPYALAVGSIMYAVRCTRPDVAFAQNITSQFQQNPGELYWTTVKNILKYLQNTKDIFLVYGGVLIEKSTKQSIFATSSTYAEYIAAFDASKEAVWIRKFISGLNVVPTIEEPITMYCDNTRAIAIANDHGVTKGA</sequence>
<protein>
    <recommendedName>
        <fullName evidence="3">Retrotransposon protein, putative, Ty1-copia subclass</fullName>
    </recommendedName>
</protein>
<accession>A0ABQ5CRU3</accession>
<dbReference type="Proteomes" id="UP001151760">
    <property type="component" value="Unassembled WGS sequence"/>
</dbReference>
<comment type="caution">
    <text evidence="1">The sequence shown here is derived from an EMBL/GenBank/DDBJ whole genome shotgun (WGS) entry which is preliminary data.</text>
</comment>
<gene>
    <name evidence="1" type="ORF">Tco_0909923</name>
</gene>
<evidence type="ECO:0000313" key="1">
    <source>
        <dbReference type="EMBL" id="GJT29648.1"/>
    </source>
</evidence>
<keyword evidence="2" id="KW-1185">Reference proteome</keyword>
<dbReference type="EMBL" id="BQNB010014560">
    <property type="protein sequence ID" value="GJT29648.1"/>
    <property type="molecule type" value="Genomic_DNA"/>
</dbReference>
<evidence type="ECO:0008006" key="3">
    <source>
        <dbReference type="Google" id="ProtNLM"/>
    </source>
</evidence>
<evidence type="ECO:0000313" key="2">
    <source>
        <dbReference type="Proteomes" id="UP001151760"/>
    </source>
</evidence>
<proteinExistence type="predicted"/>
<dbReference type="PANTHER" id="PTHR11439:SF496">
    <property type="entry name" value="RNA-DIRECTED DNA POLYMERASE"/>
    <property type="match status" value="1"/>
</dbReference>
<reference evidence="1" key="1">
    <citation type="journal article" date="2022" name="Int. J. Mol. Sci.">
        <title>Draft Genome of Tanacetum Coccineum: Genomic Comparison of Closely Related Tanacetum-Family Plants.</title>
        <authorList>
            <person name="Yamashiro T."/>
            <person name="Shiraishi A."/>
            <person name="Nakayama K."/>
            <person name="Satake H."/>
        </authorList>
    </citation>
    <scope>NUCLEOTIDE SEQUENCE</scope>
</reference>
<organism evidence="1 2">
    <name type="scientific">Tanacetum coccineum</name>
    <dbReference type="NCBI Taxonomy" id="301880"/>
    <lineage>
        <taxon>Eukaryota</taxon>
        <taxon>Viridiplantae</taxon>
        <taxon>Streptophyta</taxon>
        <taxon>Embryophyta</taxon>
        <taxon>Tracheophyta</taxon>
        <taxon>Spermatophyta</taxon>
        <taxon>Magnoliopsida</taxon>
        <taxon>eudicotyledons</taxon>
        <taxon>Gunneridae</taxon>
        <taxon>Pentapetalae</taxon>
        <taxon>asterids</taxon>
        <taxon>campanulids</taxon>
        <taxon>Asterales</taxon>
        <taxon>Asteraceae</taxon>
        <taxon>Asteroideae</taxon>
        <taxon>Anthemideae</taxon>
        <taxon>Anthemidinae</taxon>
        <taxon>Tanacetum</taxon>
    </lineage>
</organism>
<reference evidence="1" key="2">
    <citation type="submission" date="2022-01" db="EMBL/GenBank/DDBJ databases">
        <authorList>
            <person name="Yamashiro T."/>
            <person name="Shiraishi A."/>
            <person name="Satake H."/>
            <person name="Nakayama K."/>
        </authorList>
    </citation>
    <scope>NUCLEOTIDE SEQUENCE</scope>
</reference>